<dbReference type="InterPro" id="IPR017451">
    <property type="entry name" value="F-box-assoc_interact_dom"/>
</dbReference>
<dbReference type="Gene3D" id="1.20.1280.50">
    <property type="match status" value="1"/>
</dbReference>
<dbReference type="InterPro" id="IPR036047">
    <property type="entry name" value="F-box-like_dom_sf"/>
</dbReference>
<gene>
    <name evidence="2" type="ORF">RGQ29_027970</name>
</gene>
<proteinExistence type="predicted"/>
<feature type="domain" description="F-box" evidence="1">
    <location>
        <begin position="1"/>
        <end position="44"/>
    </location>
</feature>
<dbReference type="PANTHER" id="PTHR31672">
    <property type="entry name" value="BNACNNG10540D PROTEIN"/>
    <property type="match status" value="1"/>
</dbReference>
<evidence type="ECO:0000313" key="3">
    <source>
        <dbReference type="Proteomes" id="UP001324115"/>
    </source>
</evidence>
<dbReference type="Pfam" id="PF08268">
    <property type="entry name" value="FBA_3"/>
    <property type="match status" value="1"/>
</dbReference>
<dbReference type="PANTHER" id="PTHR31672:SF13">
    <property type="entry name" value="F-BOX PROTEIN CPR30-LIKE"/>
    <property type="match status" value="1"/>
</dbReference>
<dbReference type="PROSITE" id="PS50181">
    <property type="entry name" value="FBOX"/>
    <property type="match status" value="1"/>
</dbReference>
<name>A0AAN7EQL9_QUERU</name>
<accession>A0AAN7EQL9</accession>
<sequence>MSDHIPQEVIVKILSQLPVKSLIRLRCVSRSWFSLISCHDFITLHHIRALSNAQNPPYLLFRHYDQKIGKDCVTLLSSDNPFPPNLKEEYFTCPSSFIEMHCPHKSFIKRFFIVATEDDIAPLLWNPSIHKAIFLPTPEFPFSYMPMQYYGFGYDPTTDDYILVRVLYLEEEEGDDLKNDQLMVQIYTLGTGTWRNITNPGPGSLSAFPENHLSVFVNGAVHWIASIEDDYIIYVILSFDIRDNTFHEVALPESLDDVNKLNIKVAVHDGSLALFKSALTCCSVWVIKEYGVAESWTSYMILMLG</sequence>
<dbReference type="InterPro" id="IPR050796">
    <property type="entry name" value="SCF_F-box_component"/>
</dbReference>
<protein>
    <recommendedName>
        <fullName evidence="1">F-box domain-containing protein</fullName>
    </recommendedName>
</protein>
<evidence type="ECO:0000259" key="1">
    <source>
        <dbReference type="PROSITE" id="PS50181"/>
    </source>
</evidence>
<dbReference type="CDD" id="cd22157">
    <property type="entry name" value="F-box_AtFBW1-like"/>
    <property type="match status" value="1"/>
</dbReference>
<comment type="caution">
    <text evidence="2">The sequence shown here is derived from an EMBL/GenBank/DDBJ whole genome shotgun (WGS) entry which is preliminary data.</text>
</comment>
<dbReference type="InterPro" id="IPR013187">
    <property type="entry name" value="F-box-assoc_dom_typ3"/>
</dbReference>
<dbReference type="SMART" id="SM00256">
    <property type="entry name" value="FBOX"/>
    <property type="match status" value="1"/>
</dbReference>
<dbReference type="InterPro" id="IPR001810">
    <property type="entry name" value="F-box_dom"/>
</dbReference>
<dbReference type="Proteomes" id="UP001324115">
    <property type="component" value="Unassembled WGS sequence"/>
</dbReference>
<evidence type="ECO:0000313" key="2">
    <source>
        <dbReference type="EMBL" id="KAK4577668.1"/>
    </source>
</evidence>
<keyword evidence="3" id="KW-1185">Reference proteome</keyword>
<dbReference type="NCBIfam" id="TIGR01640">
    <property type="entry name" value="F_box_assoc_1"/>
    <property type="match status" value="1"/>
</dbReference>
<dbReference type="SUPFAM" id="SSF81383">
    <property type="entry name" value="F-box domain"/>
    <property type="match status" value="1"/>
</dbReference>
<dbReference type="EMBL" id="JAXUIC010000008">
    <property type="protein sequence ID" value="KAK4577668.1"/>
    <property type="molecule type" value="Genomic_DNA"/>
</dbReference>
<reference evidence="2 3" key="1">
    <citation type="journal article" date="2023" name="G3 (Bethesda)">
        <title>A haplotype-resolved chromosome-scale genome for Quercus rubra L. provides insights into the genetics of adaptive traits for red oak species.</title>
        <authorList>
            <person name="Kapoor B."/>
            <person name="Jenkins J."/>
            <person name="Schmutz J."/>
            <person name="Zhebentyayeva T."/>
            <person name="Kuelheim C."/>
            <person name="Coggeshall M."/>
            <person name="Heim C."/>
            <person name="Lasky J.R."/>
            <person name="Leites L."/>
            <person name="Islam-Faridi N."/>
            <person name="Romero-Severson J."/>
            <person name="DeLeo V.L."/>
            <person name="Lucas S.M."/>
            <person name="Lazic D."/>
            <person name="Gailing O."/>
            <person name="Carlson J."/>
            <person name="Staton M."/>
        </authorList>
    </citation>
    <scope>NUCLEOTIDE SEQUENCE [LARGE SCALE GENOMIC DNA]</scope>
    <source>
        <strain evidence="2">Pseudo-F2</strain>
    </source>
</reference>
<dbReference type="AlphaFoldDB" id="A0AAN7EQL9"/>
<dbReference type="Pfam" id="PF12937">
    <property type="entry name" value="F-box-like"/>
    <property type="match status" value="1"/>
</dbReference>
<organism evidence="2 3">
    <name type="scientific">Quercus rubra</name>
    <name type="common">Northern red oak</name>
    <name type="synonym">Quercus borealis</name>
    <dbReference type="NCBI Taxonomy" id="3512"/>
    <lineage>
        <taxon>Eukaryota</taxon>
        <taxon>Viridiplantae</taxon>
        <taxon>Streptophyta</taxon>
        <taxon>Embryophyta</taxon>
        <taxon>Tracheophyta</taxon>
        <taxon>Spermatophyta</taxon>
        <taxon>Magnoliopsida</taxon>
        <taxon>eudicotyledons</taxon>
        <taxon>Gunneridae</taxon>
        <taxon>Pentapetalae</taxon>
        <taxon>rosids</taxon>
        <taxon>fabids</taxon>
        <taxon>Fagales</taxon>
        <taxon>Fagaceae</taxon>
        <taxon>Quercus</taxon>
    </lineage>
</organism>